<feature type="transmembrane region" description="Helical" evidence="8">
    <location>
        <begin position="204"/>
        <end position="221"/>
    </location>
</feature>
<evidence type="ECO:0000256" key="2">
    <source>
        <dbReference type="ARBA" id="ARBA00005914"/>
    </source>
</evidence>
<gene>
    <name evidence="9" type="ORF">GCM10011396_46950</name>
</gene>
<feature type="transmembrane region" description="Helical" evidence="8">
    <location>
        <begin position="153"/>
        <end position="170"/>
    </location>
</feature>
<dbReference type="PANTHER" id="PTHR10464:SF4">
    <property type="entry name" value="UREA TRANSPORTER"/>
    <property type="match status" value="1"/>
</dbReference>
<feature type="transmembrane region" description="Helical" evidence="8">
    <location>
        <begin position="12"/>
        <end position="33"/>
    </location>
</feature>
<keyword evidence="3" id="KW-1003">Cell membrane</keyword>
<protein>
    <submittedName>
        <fullName evidence="9">Transporter</fullName>
    </submittedName>
</protein>
<feature type="transmembrane region" description="Helical" evidence="8">
    <location>
        <begin position="129"/>
        <end position="146"/>
    </location>
</feature>
<reference evidence="9" key="1">
    <citation type="journal article" date="2014" name="Int. J. Syst. Evol. Microbiol.">
        <title>Complete genome sequence of Corynebacterium casei LMG S-19264T (=DSM 44701T), isolated from a smear-ripened cheese.</title>
        <authorList>
            <consortium name="US DOE Joint Genome Institute (JGI-PGF)"/>
            <person name="Walter F."/>
            <person name="Albersmeier A."/>
            <person name="Kalinowski J."/>
            <person name="Ruckert C."/>
        </authorList>
    </citation>
    <scope>NUCLEOTIDE SEQUENCE</scope>
    <source>
        <strain evidence="9">CGMCC 1.10998</strain>
    </source>
</reference>
<keyword evidence="4 8" id="KW-0812">Transmembrane</keyword>
<evidence type="ECO:0000313" key="9">
    <source>
        <dbReference type="EMBL" id="GGC94226.1"/>
    </source>
</evidence>
<evidence type="ECO:0000256" key="3">
    <source>
        <dbReference type="ARBA" id="ARBA00022475"/>
    </source>
</evidence>
<feature type="compositionally biased region" description="Basic and acidic residues" evidence="7">
    <location>
        <begin position="314"/>
        <end position="327"/>
    </location>
</feature>
<evidence type="ECO:0000256" key="5">
    <source>
        <dbReference type="ARBA" id="ARBA00022989"/>
    </source>
</evidence>
<reference evidence="9" key="2">
    <citation type="submission" date="2020-09" db="EMBL/GenBank/DDBJ databases">
        <authorList>
            <person name="Sun Q."/>
            <person name="Zhou Y."/>
        </authorList>
    </citation>
    <scope>NUCLEOTIDE SEQUENCE</scope>
    <source>
        <strain evidence="9">CGMCC 1.10998</strain>
    </source>
</reference>
<dbReference type="Proteomes" id="UP000637423">
    <property type="component" value="Unassembled WGS sequence"/>
</dbReference>
<feature type="transmembrane region" description="Helical" evidence="8">
    <location>
        <begin position="265"/>
        <end position="295"/>
    </location>
</feature>
<keyword evidence="5 8" id="KW-1133">Transmembrane helix</keyword>
<dbReference type="RefSeq" id="WP_188568585.1">
    <property type="nucleotide sequence ID" value="NZ_BMED01000006.1"/>
</dbReference>
<keyword evidence="6 8" id="KW-0472">Membrane</keyword>
<comment type="similarity">
    <text evidence="2">Belongs to the urea transporter family.</text>
</comment>
<dbReference type="Pfam" id="PF03253">
    <property type="entry name" value="UT"/>
    <property type="match status" value="1"/>
</dbReference>
<dbReference type="EMBL" id="BMED01000006">
    <property type="protein sequence ID" value="GGC94226.1"/>
    <property type="molecule type" value="Genomic_DNA"/>
</dbReference>
<evidence type="ECO:0000256" key="6">
    <source>
        <dbReference type="ARBA" id="ARBA00023136"/>
    </source>
</evidence>
<feature type="transmembrane region" description="Helical" evidence="8">
    <location>
        <begin position="233"/>
        <end position="253"/>
    </location>
</feature>
<evidence type="ECO:0000256" key="7">
    <source>
        <dbReference type="SAM" id="MobiDB-lite"/>
    </source>
</evidence>
<feature type="region of interest" description="Disordered" evidence="7">
    <location>
        <begin position="306"/>
        <end position="327"/>
    </location>
</feature>
<feature type="transmembrane region" description="Helical" evidence="8">
    <location>
        <begin position="53"/>
        <end position="72"/>
    </location>
</feature>
<evidence type="ECO:0000256" key="1">
    <source>
        <dbReference type="ARBA" id="ARBA00004651"/>
    </source>
</evidence>
<dbReference type="AlphaFoldDB" id="A0A916UZR7"/>
<sequence>MIHTYRLPGHRRLQAALWGALQSILNGISQIYFQASPLTGAVLLLALYVSKPALALAAVAGAVGANLLAYAMRLPHQQIRQGVYAYNAALSGVALCAMYQMNMALLVCLLVAIAASVAGAQLLPRWSRLPLLTAPFVLIMLSAGIAEHQTGYLLRLVLSANTVAAPTSLIEYAFYALARASFIATAPLGMLVFAALARQHWHQAIWALLGTVAAWLLLAAIDASGDADLQQFFSLHAMGLGLNCALAAQCLCVQQRAWQWRLAGIVLTLLLGMLCAACGFSCFTLPFVLACWTVLYLSALAGLGSRSAVTPPSRRADRPDCRKNVKT</sequence>
<evidence type="ECO:0000313" key="10">
    <source>
        <dbReference type="Proteomes" id="UP000637423"/>
    </source>
</evidence>
<organism evidence="9 10">
    <name type="scientific">Undibacterium terreum</name>
    <dbReference type="NCBI Taxonomy" id="1224302"/>
    <lineage>
        <taxon>Bacteria</taxon>
        <taxon>Pseudomonadati</taxon>
        <taxon>Pseudomonadota</taxon>
        <taxon>Betaproteobacteria</taxon>
        <taxon>Burkholderiales</taxon>
        <taxon>Oxalobacteraceae</taxon>
        <taxon>Undibacterium</taxon>
    </lineage>
</organism>
<evidence type="ECO:0000256" key="8">
    <source>
        <dbReference type="SAM" id="Phobius"/>
    </source>
</evidence>
<accession>A0A916UZR7</accession>
<name>A0A916UZR7_9BURK</name>
<comment type="subcellular location">
    <subcellularLocation>
        <location evidence="1">Cell membrane</location>
        <topology evidence="1">Multi-pass membrane protein</topology>
    </subcellularLocation>
</comment>
<comment type="caution">
    <text evidence="9">The sequence shown here is derived from an EMBL/GenBank/DDBJ whole genome shotgun (WGS) entry which is preliminary data.</text>
</comment>
<dbReference type="Gene3D" id="1.10.3430.10">
    <property type="entry name" value="Ammonium transporter AmtB like domains"/>
    <property type="match status" value="1"/>
</dbReference>
<dbReference type="PANTHER" id="PTHR10464">
    <property type="entry name" value="UREA TRANSPORTER"/>
    <property type="match status" value="1"/>
</dbReference>
<feature type="transmembrane region" description="Helical" evidence="8">
    <location>
        <begin position="84"/>
        <end position="117"/>
    </location>
</feature>
<dbReference type="InterPro" id="IPR004937">
    <property type="entry name" value="Urea_transporter"/>
</dbReference>
<feature type="transmembrane region" description="Helical" evidence="8">
    <location>
        <begin position="176"/>
        <end position="197"/>
    </location>
</feature>
<evidence type="ECO:0000256" key="4">
    <source>
        <dbReference type="ARBA" id="ARBA00022692"/>
    </source>
</evidence>
<keyword evidence="10" id="KW-1185">Reference proteome</keyword>
<dbReference type="GO" id="GO:0005886">
    <property type="term" value="C:plasma membrane"/>
    <property type="evidence" value="ECO:0007669"/>
    <property type="project" value="UniProtKB-SubCell"/>
</dbReference>
<dbReference type="GO" id="GO:0015204">
    <property type="term" value="F:urea transmembrane transporter activity"/>
    <property type="evidence" value="ECO:0007669"/>
    <property type="project" value="InterPro"/>
</dbReference>
<dbReference type="InterPro" id="IPR029020">
    <property type="entry name" value="Ammonium/urea_transptr"/>
</dbReference>
<proteinExistence type="inferred from homology"/>